<feature type="domain" description="G-protein coupled receptors family 1 profile" evidence="13">
    <location>
        <begin position="124"/>
        <end position="522"/>
    </location>
</feature>
<dbReference type="GO" id="GO:0045202">
    <property type="term" value="C:synapse"/>
    <property type="evidence" value="ECO:0007669"/>
    <property type="project" value="GOC"/>
</dbReference>
<dbReference type="SUPFAM" id="SSF81321">
    <property type="entry name" value="Family A G protein-coupled receptor-like"/>
    <property type="match status" value="1"/>
</dbReference>
<evidence type="ECO:0000256" key="10">
    <source>
        <dbReference type="ARBA" id="ARBA00023224"/>
    </source>
</evidence>
<dbReference type="FunFam" id="1.20.1070.10:FF:000523">
    <property type="entry name" value="5-hydroxytryptamine receptor 2B"/>
    <property type="match status" value="1"/>
</dbReference>
<dbReference type="EMBL" id="OU895878">
    <property type="protein sequence ID" value="CAG9804881.1"/>
    <property type="molecule type" value="Genomic_DNA"/>
</dbReference>
<evidence type="ECO:0000256" key="3">
    <source>
        <dbReference type="ARBA" id="ARBA00022475"/>
    </source>
</evidence>
<dbReference type="OrthoDB" id="5859976at2759"/>
<keyword evidence="8" id="KW-1015">Disulfide bond</keyword>
<evidence type="ECO:0000256" key="7">
    <source>
        <dbReference type="ARBA" id="ARBA00023136"/>
    </source>
</evidence>
<evidence type="ECO:0000256" key="2">
    <source>
        <dbReference type="ARBA" id="ARBA00010663"/>
    </source>
</evidence>
<dbReference type="GO" id="GO:0051378">
    <property type="term" value="F:serotonin binding"/>
    <property type="evidence" value="ECO:0007669"/>
    <property type="project" value="TreeGrafter"/>
</dbReference>
<keyword evidence="15" id="KW-1185">Reference proteome</keyword>
<evidence type="ECO:0000256" key="1">
    <source>
        <dbReference type="ARBA" id="ARBA00004651"/>
    </source>
</evidence>
<dbReference type="GO" id="GO:0007268">
    <property type="term" value="P:chemical synaptic transmission"/>
    <property type="evidence" value="ECO:0007669"/>
    <property type="project" value="TreeGrafter"/>
</dbReference>
<name>A0A9N9RW38_9DIPT</name>
<dbReference type="GO" id="GO:0007187">
    <property type="term" value="P:G protein-coupled receptor signaling pathway, coupled to cyclic nucleotide second messenger"/>
    <property type="evidence" value="ECO:0007669"/>
    <property type="project" value="TreeGrafter"/>
</dbReference>
<dbReference type="Gene3D" id="1.20.1070.10">
    <property type="entry name" value="Rhodopsin 7-helix transmembrane proteins"/>
    <property type="match status" value="2"/>
</dbReference>
<reference evidence="14" key="2">
    <citation type="submission" date="2022-10" db="EMBL/GenBank/DDBJ databases">
        <authorList>
            <consortium name="ENA_rothamsted_submissions"/>
            <consortium name="culmorum"/>
            <person name="King R."/>
        </authorList>
    </citation>
    <scope>NUCLEOTIDE SEQUENCE</scope>
</reference>
<feature type="compositionally biased region" description="Polar residues" evidence="11">
    <location>
        <begin position="370"/>
        <end position="380"/>
    </location>
</feature>
<comment type="similarity">
    <text evidence="2">Belongs to the G-protein coupled receptor 1 family.</text>
</comment>
<keyword evidence="3" id="KW-1003">Cell membrane</keyword>
<keyword evidence="9" id="KW-0675">Receptor</keyword>
<feature type="transmembrane region" description="Helical" evidence="12">
    <location>
        <begin position="228"/>
        <end position="248"/>
    </location>
</feature>
<feature type="transmembrane region" description="Helical" evidence="12">
    <location>
        <begin position="109"/>
        <end position="132"/>
    </location>
</feature>
<dbReference type="Pfam" id="PF00001">
    <property type="entry name" value="7tm_1"/>
    <property type="match status" value="1"/>
</dbReference>
<evidence type="ECO:0000313" key="14">
    <source>
        <dbReference type="EMBL" id="CAG9804881.1"/>
    </source>
</evidence>
<dbReference type="PANTHER" id="PTHR24247">
    <property type="entry name" value="5-HYDROXYTRYPTAMINE RECEPTOR"/>
    <property type="match status" value="1"/>
</dbReference>
<reference evidence="14" key="1">
    <citation type="submission" date="2022-01" db="EMBL/GenBank/DDBJ databases">
        <authorList>
            <person name="King R."/>
        </authorList>
    </citation>
    <scope>NUCLEOTIDE SEQUENCE</scope>
</reference>
<feature type="compositionally biased region" description="Polar residues" evidence="11">
    <location>
        <begin position="345"/>
        <end position="358"/>
    </location>
</feature>
<keyword evidence="6" id="KW-0297">G-protein coupled receptor</keyword>
<sequence length="603" mass="67362">MNQMLNCSNNFGNNNQQSFELSSGNNNSNIIININNTDLFINDSAALTPTIFDDAIQCILNFNSSPIEITNHLATQFDFNAFSDNLTASINSTDFSILSDGNEGPRYDWTFLFAIFFIIAGGLGNILVCLAVALDKKLQNVTNYFLLSLAVADLLVSLFVMPLGAVPAFLGYWPLGFTWCNIYVTCDVLACSASILHMCFISLGRYLGIRNPLGSRQSSTKRLTGFKIALVWLLAMLISSSITVLGIIDEENIMPEPRTCVINNRTFFIFGSLFAFYVPMVLMVITYALTVQLLKKKARFIVEHSESETFRRLGGGRYSSKQSTSSDHERNARKEEARNNNNKNISHSQSQNSMNWRTHGSGGILKSERSNNMSTSTSHPLLNFNNNNNNGNSRSLFSSSRGQTHDKSTQTPESIERETRRQKFRSLKTFKINNVPTPSLNFKISFLNSRKRTNLSANAVATEQKATKVLGLVFFTFVLCWSPFFILNIFFATCPKCEVPDHITNICLWLGYVSSTINPIIYTIFNKTFRAAFIRLLKCKCHKSGRPSRYRSVTDARGTISLCVPSALPLAISLQGAPLLTPSSVQTPLSEFRTSYQITDEDC</sequence>
<evidence type="ECO:0000256" key="12">
    <source>
        <dbReference type="SAM" id="Phobius"/>
    </source>
</evidence>
<feature type="transmembrane region" description="Helical" evidence="12">
    <location>
        <begin position="144"/>
        <end position="170"/>
    </location>
</feature>
<gene>
    <name evidence="14" type="ORF">CHIRRI_LOCUS7759</name>
</gene>
<dbReference type="GO" id="GO:0007210">
    <property type="term" value="P:serotonin receptor signaling pathway"/>
    <property type="evidence" value="ECO:0007669"/>
    <property type="project" value="TreeGrafter"/>
</dbReference>
<dbReference type="InterPro" id="IPR017452">
    <property type="entry name" value="GPCR_Rhodpsn_7TM"/>
</dbReference>
<comment type="subcellular location">
    <subcellularLocation>
        <location evidence="1">Cell membrane</location>
        <topology evidence="1">Multi-pass membrane protein</topology>
    </subcellularLocation>
</comment>
<feature type="compositionally biased region" description="Basic and acidic residues" evidence="11">
    <location>
        <begin position="403"/>
        <end position="421"/>
    </location>
</feature>
<dbReference type="GO" id="GO:0030594">
    <property type="term" value="F:neurotransmitter receptor activity"/>
    <property type="evidence" value="ECO:0007669"/>
    <property type="project" value="TreeGrafter"/>
</dbReference>
<keyword evidence="7 12" id="KW-0472">Membrane</keyword>
<dbReference type="PROSITE" id="PS50262">
    <property type="entry name" value="G_PROTEIN_RECEP_F1_2"/>
    <property type="match status" value="1"/>
</dbReference>
<dbReference type="Proteomes" id="UP001153620">
    <property type="component" value="Chromosome 2"/>
</dbReference>
<evidence type="ECO:0000259" key="13">
    <source>
        <dbReference type="PROSITE" id="PS50262"/>
    </source>
</evidence>
<dbReference type="GO" id="GO:0005886">
    <property type="term" value="C:plasma membrane"/>
    <property type="evidence" value="ECO:0007669"/>
    <property type="project" value="UniProtKB-SubCell"/>
</dbReference>
<dbReference type="PANTHER" id="PTHR24247:SF228">
    <property type="entry name" value="5-HYDROXYTRYPTAMINE (SEROTONIN) RECEPTOR 2A, ISOFORM B"/>
    <property type="match status" value="1"/>
</dbReference>
<keyword evidence="4 12" id="KW-0812">Transmembrane</keyword>
<dbReference type="PRINTS" id="PR00237">
    <property type="entry name" value="GPCRRHODOPSN"/>
</dbReference>
<evidence type="ECO:0000313" key="15">
    <source>
        <dbReference type="Proteomes" id="UP001153620"/>
    </source>
</evidence>
<dbReference type="SMART" id="SM01381">
    <property type="entry name" value="7TM_GPCR_Srsx"/>
    <property type="match status" value="1"/>
</dbReference>
<dbReference type="FunFam" id="1.20.1070.10:FF:000367">
    <property type="entry name" value="Serotonin receptor 5-HT2 subtype"/>
    <property type="match status" value="1"/>
</dbReference>
<feature type="compositionally biased region" description="Low complexity" evidence="11">
    <location>
        <begin position="382"/>
        <end position="402"/>
    </location>
</feature>
<evidence type="ECO:0000256" key="4">
    <source>
        <dbReference type="ARBA" id="ARBA00022692"/>
    </source>
</evidence>
<evidence type="ECO:0000256" key="6">
    <source>
        <dbReference type="ARBA" id="ARBA00023040"/>
    </source>
</evidence>
<dbReference type="InterPro" id="IPR000276">
    <property type="entry name" value="GPCR_Rhodpsn"/>
</dbReference>
<dbReference type="GO" id="GO:0004993">
    <property type="term" value="F:G protein-coupled serotonin receptor activity"/>
    <property type="evidence" value="ECO:0007669"/>
    <property type="project" value="TreeGrafter"/>
</dbReference>
<organism evidence="14 15">
    <name type="scientific">Chironomus riparius</name>
    <dbReference type="NCBI Taxonomy" id="315576"/>
    <lineage>
        <taxon>Eukaryota</taxon>
        <taxon>Metazoa</taxon>
        <taxon>Ecdysozoa</taxon>
        <taxon>Arthropoda</taxon>
        <taxon>Hexapoda</taxon>
        <taxon>Insecta</taxon>
        <taxon>Pterygota</taxon>
        <taxon>Neoptera</taxon>
        <taxon>Endopterygota</taxon>
        <taxon>Diptera</taxon>
        <taxon>Nematocera</taxon>
        <taxon>Chironomoidea</taxon>
        <taxon>Chironomidae</taxon>
        <taxon>Chironominae</taxon>
        <taxon>Chironomus</taxon>
    </lineage>
</organism>
<evidence type="ECO:0000256" key="8">
    <source>
        <dbReference type="ARBA" id="ARBA00023157"/>
    </source>
</evidence>
<feature type="compositionally biased region" description="Basic and acidic residues" evidence="11">
    <location>
        <begin position="326"/>
        <end position="338"/>
    </location>
</feature>
<evidence type="ECO:0000256" key="9">
    <source>
        <dbReference type="ARBA" id="ARBA00023170"/>
    </source>
</evidence>
<feature type="transmembrane region" description="Helical" evidence="12">
    <location>
        <begin position="469"/>
        <end position="491"/>
    </location>
</feature>
<feature type="region of interest" description="Disordered" evidence="11">
    <location>
        <begin position="312"/>
        <end position="421"/>
    </location>
</feature>
<proteinExistence type="inferred from homology"/>
<keyword evidence="5 12" id="KW-1133">Transmembrane helix</keyword>
<keyword evidence="10" id="KW-0807">Transducer</keyword>
<accession>A0A9N9RW38</accession>
<dbReference type="AlphaFoldDB" id="A0A9N9RW38"/>
<feature type="transmembrane region" description="Helical" evidence="12">
    <location>
        <begin position="503"/>
        <end position="525"/>
    </location>
</feature>
<evidence type="ECO:0000256" key="11">
    <source>
        <dbReference type="SAM" id="MobiDB-lite"/>
    </source>
</evidence>
<dbReference type="GO" id="GO:0030425">
    <property type="term" value="C:dendrite"/>
    <property type="evidence" value="ECO:0007669"/>
    <property type="project" value="TreeGrafter"/>
</dbReference>
<evidence type="ECO:0000256" key="5">
    <source>
        <dbReference type="ARBA" id="ARBA00022989"/>
    </source>
</evidence>
<feature type="transmembrane region" description="Helical" evidence="12">
    <location>
        <begin position="268"/>
        <end position="289"/>
    </location>
</feature>
<protein>
    <recommendedName>
        <fullName evidence="13">G-protein coupled receptors family 1 profile domain-containing protein</fullName>
    </recommendedName>
</protein>
<feature type="transmembrane region" description="Helical" evidence="12">
    <location>
        <begin position="182"/>
        <end position="207"/>
    </location>
</feature>